<evidence type="ECO:0000313" key="3">
    <source>
        <dbReference type="Proteomes" id="UP000414233"/>
    </source>
</evidence>
<dbReference type="GO" id="GO:0006355">
    <property type="term" value="P:regulation of DNA-templated transcription"/>
    <property type="evidence" value="ECO:0007669"/>
    <property type="project" value="InterPro"/>
</dbReference>
<keyword evidence="3" id="KW-1185">Reference proteome</keyword>
<dbReference type="OrthoDB" id="8939151at2"/>
<dbReference type="Gene3D" id="1.10.10.10">
    <property type="entry name" value="Winged helix-like DNA-binding domain superfamily/Winged helix DNA-binding domain"/>
    <property type="match status" value="1"/>
</dbReference>
<dbReference type="InterPro" id="IPR016032">
    <property type="entry name" value="Sig_transdc_resp-reg_C-effctor"/>
</dbReference>
<gene>
    <name evidence="2" type="ORF">PTE30175_04321</name>
</gene>
<dbReference type="AlphaFoldDB" id="A0A5E4YD48"/>
<reference evidence="2 3" key="1">
    <citation type="submission" date="2019-08" db="EMBL/GenBank/DDBJ databases">
        <authorList>
            <person name="Peeters C."/>
        </authorList>
    </citation>
    <scope>NUCLEOTIDE SEQUENCE [LARGE SCALE GENOMIC DNA]</scope>
    <source>
        <strain evidence="2 3">LMG 30175</strain>
    </source>
</reference>
<name>A0A5E4YD48_9BURK</name>
<dbReference type="RefSeq" id="WP_150699112.1">
    <property type="nucleotide sequence ID" value="NZ_CABPRZ010000023.1"/>
</dbReference>
<feature type="region of interest" description="Disordered" evidence="1">
    <location>
        <begin position="259"/>
        <end position="301"/>
    </location>
</feature>
<evidence type="ECO:0000256" key="1">
    <source>
        <dbReference type="SAM" id="MobiDB-lite"/>
    </source>
</evidence>
<sequence>MKGQADLRAYLRQLSRVGLGSLLVMPEWLAAAGRGFGADGVACVWLDRTLRPGDVYAPDLNGEARLQMAGHLANLTGAPQAPGHPGSRMPTPPPGGLAGGYAIGWWRALYRAGHGGDLAPWLMQAGQFADALDGWIRLPNGTAMLALMLRRARSGPFHASDVRRFGPLLGDLADGLTQAHAETAAGVAPASMPACAPPGDAFDAPGAEGTMVMRAGRPEWLDQGAQGLLCMRLQARPGGGGWPEIAPVAQTCRELAAEASTGAPRDAGNMAPDARNREADCGVSVTGQGWPQCDSPPEPAERRIVVPGGCVTVRAMRLRSPGGRPTDRVGISIRHQPPRAVRLLRQLRATALSPLQREIAYRLACGQSRAEIREACAIGAETLKTHISQIRIRLHPCGDAALLADVGLAPGPPPLGAGGGRFAT</sequence>
<dbReference type="Proteomes" id="UP000414233">
    <property type="component" value="Unassembled WGS sequence"/>
</dbReference>
<accession>A0A5E4YD48</accession>
<dbReference type="EMBL" id="CABPRZ010000023">
    <property type="protein sequence ID" value="VVE46245.1"/>
    <property type="molecule type" value="Genomic_DNA"/>
</dbReference>
<evidence type="ECO:0008006" key="4">
    <source>
        <dbReference type="Google" id="ProtNLM"/>
    </source>
</evidence>
<dbReference type="InterPro" id="IPR036388">
    <property type="entry name" value="WH-like_DNA-bd_sf"/>
</dbReference>
<protein>
    <recommendedName>
        <fullName evidence="4">HTH luxR-type domain-containing protein</fullName>
    </recommendedName>
</protein>
<evidence type="ECO:0000313" key="2">
    <source>
        <dbReference type="EMBL" id="VVE46245.1"/>
    </source>
</evidence>
<dbReference type="GO" id="GO:0003677">
    <property type="term" value="F:DNA binding"/>
    <property type="evidence" value="ECO:0007669"/>
    <property type="project" value="InterPro"/>
</dbReference>
<proteinExistence type="predicted"/>
<dbReference type="SUPFAM" id="SSF46894">
    <property type="entry name" value="C-terminal effector domain of the bipartite response regulators"/>
    <property type="match status" value="1"/>
</dbReference>
<organism evidence="2 3">
    <name type="scientific">Pandoraea terrae</name>
    <dbReference type="NCBI Taxonomy" id="1537710"/>
    <lineage>
        <taxon>Bacteria</taxon>
        <taxon>Pseudomonadati</taxon>
        <taxon>Pseudomonadota</taxon>
        <taxon>Betaproteobacteria</taxon>
        <taxon>Burkholderiales</taxon>
        <taxon>Burkholderiaceae</taxon>
        <taxon>Pandoraea</taxon>
    </lineage>
</organism>